<dbReference type="RefSeq" id="WP_353389539.1">
    <property type="nucleotide sequence ID" value="NZ_BAABWD010000005.1"/>
</dbReference>
<sequence>MQEQARLAYLEAMGVTNWVPRQALQDVPPRLPYSLPVLAAPAEADIAIESASATAPASSRVVSDIATPAPAPAAARAAAVVQQLRAGKTSEAPLPVVELPAAEALVPKAPAIEPFYLQLWLSGPCALLTEAPEPGMESATPAFHLLQDILRAVGLPPRPRLLADFRWPLSRNPQLDRSAAAAHRGLLAFMQGRLEEHECVSLGCFGPATGLLVESDLSALDQLLGRDVALENLPAAWFAPDLEVLLRSPAGKAALWAQLRRIKSRWQGQV</sequence>
<comment type="caution">
    <text evidence="1">The sequence shown here is derived from an EMBL/GenBank/DDBJ whole genome shotgun (WGS) entry which is preliminary data.</text>
</comment>
<evidence type="ECO:0008006" key="3">
    <source>
        <dbReference type="Google" id="ProtNLM"/>
    </source>
</evidence>
<evidence type="ECO:0000313" key="1">
    <source>
        <dbReference type="EMBL" id="GAA6132787.1"/>
    </source>
</evidence>
<dbReference type="Proteomes" id="UP001486808">
    <property type="component" value="Unassembled WGS sequence"/>
</dbReference>
<dbReference type="EMBL" id="BAABWD010000005">
    <property type="protein sequence ID" value="GAA6132787.1"/>
    <property type="molecule type" value="Genomic_DNA"/>
</dbReference>
<keyword evidence="2" id="KW-1185">Reference proteome</keyword>
<organism evidence="1 2">
    <name type="scientific">Halopseudomonas sabulinigri</name>
    <dbReference type="NCBI Taxonomy" id="472181"/>
    <lineage>
        <taxon>Bacteria</taxon>
        <taxon>Pseudomonadati</taxon>
        <taxon>Pseudomonadota</taxon>
        <taxon>Gammaproteobacteria</taxon>
        <taxon>Pseudomonadales</taxon>
        <taxon>Pseudomonadaceae</taxon>
        <taxon>Halopseudomonas</taxon>
    </lineage>
</organism>
<proteinExistence type="predicted"/>
<reference evidence="1 2" key="1">
    <citation type="submission" date="2024-04" db="EMBL/GenBank/DDBJ databases">
        <title>Draft genome sequence of Halopseudomonas sabulinigri NBRC 116187.</title>
        <authorList>
            <person name="Miyakawa T."/>
            <person name="Kusuya Y."/>
            <person name="Miura T."/>
        </authorList>
    </citation>
    <scope>NUCLEOTIDE SEQUENCE [LARGE SCALE GENOMIC DNA]</scope>
    <source>
        <strain evidence="1 2">4NH20-0042</strain>
    </source>
</reference>
<accession>A0ABP9ZTM1</accession>
<protein>
    <recommendedName>
        <fullName evidence="3">Energy transducer TonB</fullName>
    </recommendedName>
</protein>
<name>A0ABP9ZTM1_9GAMM</name>
<evidence type="ECO:0000313" key="2">
    <source>
        <dbReference type="Proteomes" id="UP001486808"/>
    </source>
</evidence>
<gene>
    <name evidence="1" type="ORF">NBRC116187_31470</name>
</gene>